<organism evidence="1 2">
    <name type="scientific">Streptomyces nojiriensis</name>
    <dbReference type="NCBI Taxonomy" id="66374"/>
    <lineage>
        <taxon>Bacteria</taxon>
        <taxon>Bacillati</taxon>
        <taxon>Actinomycetota</taxon>
        <taxon>Actinomycetes</taxon>
        <taxon>Kitasatosporales</taxon>
        <taxon>Streptomycetaceae</taxon>
        <taxon>Streptomyces</taxon>
    </lineage>
</organism>
<dbReference type="InterPro" id="IPR036388">
    <property type="entry name" value="WH-like_DNA-bd_sf"/>
</dbReference>
<dbReference type="Gene3D" id="1.10.10.10">
    <property type="entry name" value="Winged helix-like DNA-binding domain superfamily/Winged helix DNA-binding domain"/>
    <property type="match status" value="1"/>
</dbReference>
<accession>A0ABQ3SHX9</accession>
<dbReference type="SUPFAM" id="SSF46785">
    <property type="entry name" value="Winged helix' DNA-binding domain"/>
    <property type="match status" value="1"/>
</dbReference>
<gene>
    <name evidence="1" type="ORF">Snoj_16700</name>
</gene>
<sequence length="67" mass="7238">MNGLVLRERRAADERSVAVRLAEAGVDLRTKARTVPLAIGDAMNLTSEQEATAKHLLRLIAANVTRG</sequence>
<proteinExistence type="predicted"/>
<dbReference type="Proteomes" id="UP000613974">
    <property type="component" value="Unassembled WGS sequence"/>
</dbReference>
<evidence type="ECO:0000313" key="1">
    <source>
        <dbReference type="EMBL" id="GHI67752.1"/>
    </source>
</evidence>
<protein>
    <recommendedName>
        <fullName evidence="3">MarR family transcriptional regulator</fullName>
    </recommendedName>
</protein>
<name>A0ABQ3SHX9_9ACTN</name>
<keyword evidence="2" id="KW-1185">Reference proteome</keyword>
<evidence type="ECO:0000313" key="2">
    <source>
        <dbReference type="Proteomes" id="UP000613974"/>
    </source>
</evidence>
<evidence type="ECO:0008006" key="3">
    <source>
        <dbReference type="Google" id="ProtNLM"/>
    </source>
</evidence>
<reference evidence="2" key="1">
    <citation type="submission" date="2023-07" db="EMBL/GenBank/DDBJ databases">
        <title>Whole genome shotgun sequence of Streptomyces nojiriensis NBRC 13794.</title>
        <authorList>
            <person name="Komaki H."/>
            <person name="Tamura T."/>
        </authorList>
    </citation>
    <scope>NUCLEOTIDE SEQUENCE [LARGE SCALE GENOMIC DNA]</scope>
    <source>
        <strain evidence="2">NBRC 13794</strain>
    </source>
</reference>
<dbReference type="InterPro" id="IPR036390">
    <property type="entry name" value="WH_DNA-bd_sf"/>
</dbReference>
<dbReference type="EMBL" id="BNEC01000003">
    <property type="protein sequence ID" value="GHI67752.1"/>
    <property type="molecule type" value="Genomic_DNA"/>
</dbReference>
<comment type="caution">
    <text evidence="1">The sequence shown here is derived from an EMBL/GenBank/DDBJ whole genome shotgun (WGS) entry which is preliminary data.</text>
</comment>